<gene>
    <name evidence="1" type="ORF">LCGC14_2879740</name>
</gene>
<evidence type="ECO:0000313" key="1">
    <source>
        <dbReference type="EMBL" id="KKK74839.1"/>
    </source>
</evidence>
<sequence>MRLLRSEGHTVDWIVQVMGVSRRTVFRLSSDIGKHDASALTDSVRRAKMSIAATPIAESGRGHNGR</sequence>
<reference evidence="1" key="1">
    <citation type="journal article" date="2015" name="Nature">
        <title>Complex archaea that bridge the gap between prokaryotes and eukaryotes.</title>
        <authorList>
            <person name="Spang A."/>
            <person name="Saw J.H."/>
            <person name="Jorgensen S.L."/>
            <person name="Zaremba-Niedzwiedzka K."/>
            <person name="Martijn J."/>
            <person name="Lind A.E."/>
            <person name="van Eijk R."/>
            <person name="Schleper C."/>
            <person name="Guy L."/>
            <person name="Ettema T.J."/>
        </authorList>
    </citation>
    <scope>NUCLEOTIDE SEQUENCE</scope>
</reference>
<dbReference type="EMBL" id="LAZR01056129">
    <property type="protein sequence ID" value="KKK74839.1"/>
    <property type="molecule type" value="Genomic_DNA"/>
</dbReference>
<comment type="caution">
    <text evidence="1">The sequence shown here is derived from an EMBL/GenBank/DDBJ whole genome shotgun (WGS) entry which is preliminary data.</text>
</comment>
<protein>
    <submittedName>
        <fullName evidence="1">Uncharacterized protein</fullName>
    </submittedName>
</protein>
<dbReference type="AlphaFoldDB" id="A0A0F9A8D7"/>
<accession>A0A0F9A8D7</accession>
<organism evidence="1">
    <name type="scientific">marine sediment metagenome</name>
    <dbReference type="NCBI Taxonomy" id="412755"/>
    <lineage>
        <taxon>unclassified sequences</taxon>
        <taxon>metagenomes</taxon>
        <taxon>ecological metagenomes</taxon>
    </lineage>
</organism>
<name>A0A0F9A8D7_9ZZZZ</name>
<proteinExistence type="predicted"/>